<dbReference type="OrthoDB" id="9777147at2"/>
<dbReference type="Pfam" id="PF01066">
    <property type="entry name" value="CDP-OH_P_transf"/>
    <property type="match status" value="1"/>
</dbReference>
<keyword evidence="3" id="KW-1133">Transmembrane helix</keyword>
<dbReference type="GO" id="GO:0016780">
    <property type="term" value="F:phosphotransferase activity, for other substituted phosphate groups"/>
    <property type="evidence" value="ECO:0007669"/>
    <property type="project" value="InterPro"/>
</dbReference>
<dbReference type="GO" id="GO:0016020">
    <property type="term" value="C:membrane"/>
    <property type="evidence" value="ECO:0007669"/>
    <property type="project" value="InterPro"/>
</dbReference>
<protein>
    <submittedName>
        <fullName evidence="4">CDP-diacylglycerol--serine O-phosphatidyltransferase</fullName>
    </submittedName>
</protein>
<name>A0A4R8M1P7_9BACT</name>
<dbReference type="Proteomes" id="UP000295066">
    <property type="component" value="Unassembled WGS sequence"/>
</dbReference>
<keyword evidence="3" id="KW-0472">Membrane</keyword>
<comment type="caution">
    <text evidence="4">The sequence shown here is derived from an EMBL/GenBank/DDBJ whole genome shotgun (WGS) entry which is preliminary data.</text>
</comment>
<dbReference type="InterPro" id="IPR048254">
    <property type="entry name" value="CDP_ALCOHOL_P_TRANSF_CS"/>
</dbReference>
<feature type="transmembrane region" description="Helical" evidence="3">
    <location>
        <begin position="142"/>
        <end position="166"/>
    </location>
</feature>
<accession>A0A4R8M1P7</accession>
<dbReference type="GO" id="GO:0008654">
    <property type="term" value="P:phospholipid biosynthetic process"/>
    <property type="evidence" value="ECO:0007669"/>
    <property type="project" value="InterPro"/>
</dbReference>
<evidence type="ECO:0000313" key="5">
    <source>
        <dbReference type="Proteomes" id="UP000295066"/>
    </source>
</evidence>
<keyword evidence="5" id="KW-1185">Reference proteome</keyword>
<feature type="transmembrane region" description="Helical" evidence="3">
    <location>
        <begin position="206"/>
        <end position="222"/>
    </location>
</feature>
<reference evidence="4 5" key="1">
    <citation type="submission" date="2019-03" db="EMBL/GenBank/DDBJ databases">
        <title>Genomic Encyclopedia of Type Strains, Phase IV (KMG-IV): sequencing the most valuable type-strain genomes for metagenomic binning, comparative biology and taxonomic classification.</title>
        <authorList>
            <person name="Goeker M."/>
        </authorList>
    </citation>
    <scope>NUCLEOTIDE SEQUENCE [LARGE SCALE GENOMIC DNA]</scope>
    <source>
        <strain evidence="4 5">DSM 25964</strain>
    </source>
</reference>
<feature type="transmembrane region" description="Helical" evidence="3">
    <location>
        <begin position="228"/>
        <end position="248"/>
    </location>
</feature>
<evidence type="ECO:0000256" key="2">
    <source>
        <dbReference type="RuleBase" id="RU003750"/>
    </source>
</evidence>
<feature type="transmembrane region" description="Helical" evidence="3">
    <location>
        <begin position="172"/>
        <end position="194"/>
    </location>
</feature>
<dbReference type="EMBL" id="SORI01000018">
    <property type="protein sequence ID" value="TDY56662.1"/>
    <property type="molecule type" value="Genomic_DNA"/>
</dbReference>
<dbReference type="PROSITE" id="PS00379">
    <property type="entry name" value="CDP_ALCOHOL_P_TRANSF"/>
    <property type="match status" value="1"/>
</dbReference>
<keyword evidence="1 2" id="KW-0808">Transferase</keyword>
<evidence type="ECO:0000313" key="4">
    <source>
        <dbReference type="EMBL" id="TDY56662.1"/>
    </source>
</evidence>
<sequence length="259" mass="28439">MTKDHLQKLRAIANWRRIIPTLVTLSALFFGFASILSTLESMRLGVPALLARSAQYIMLALILDGLDGNLARWLKGSTDFGAELDTFVDFSAFGAAPAVLLYALLLHGPSPFWRTILPSAIVFSGALRLSKFRLKDPLRGQGGFIGLPITVNSSWIALSAFAAQVLYPDDHILVTGPVSMVFQFLIIVMISLQLSNLRYPKPSNKVKYFAPAALVVLLLWILSETYAAWIASILVLGCLAYVLTGPMIHKRSALKRAEH</sequence>
<proteinExistence type="inferred from homology"/>
<dbReference type="Gene3D" id="1.20.120.1760">
    <property type="match status" value="1"/>
</dbReference>
<dbReference type="AlphaFoldDB" id="A0A4R8M1P7"/>
<comment type="similarity">
    <text evidence="2">Belongs to the CDP-alcohol phosphatidyltransferase class-I family.</text>
</comment>
<organism evidence="4 5">
    <name type="scientific">Aminivibrio pyruvatiphilus</name>
    <dbReference type="NCBI Taxonomy" id="1005740"/>
    <lineage>
        <taxon>Bacteria</taxon>
        <taxon>Thermotogati</taxon>
        <taxon>Synergistota</taxon>
        <taxon>Synergistia</taxon>
        <taxon>Synergistales</taxon>
        <taxon>Aminobacteriaceae</taxon>
        <taxon>Aminivibrio</taxon>
    </lineage>
</organism>
<dbReference type="InterPro" id="IPR043130">
    <property type="entry name" value="CDP-OH_PTrfase_TM_dom"/>
</dbReference>
<evidence type="ECO:0000256" key="1">
    <source>
        <dbReference type="ARBA" id="ARBA00022679"/>
    </source>
</evidence>
<gene>
    <name evidence="4" type="ORF">C8D99_11818</name>
</gene>
<dbReference type="RefSeq" id="WP_133958551.1">
    <property type="nucleotide sequence ID" value="NZ_SORI01000018.1"/>
</dbReference>
<feature type="transmembrane region" description="Helical" evidence="3">
    <location>
        <begin position="87"/>
        <end position="106"/>
    </location>
</feature>
<dbReference type="InterPro" id="IPR000462">
    <property type="entry name" value="CDP-OH_P_trans"/>
</dbReference>
<evidence type="ECO:0000256" key="3">
    <source>
        <dbReference type="SAM" id="Phobius"/>
    </source>
</evidence>
<feature type="transmembrane region" description="Helical" evidence="3">
    <location>
        <begin position="21"/>
        <end position="39"/>
    </location>
</feature>
<keyword evidence="3" id="KW-0812">Transmembrane</keyword>